<accession>A0A0L1KEG5</accession>
<protein>
    <submittedName>
        <fullName evidence="1">Uncharacterized protein</fullName>
    </submittedName>
</protein>
<gene>
    <name evidence="1" type="ORF">J121_2486</name>
</gene>
<sequence>MYNRSFFRSQLGQAAIASIAAMATFVVLSSQIAVTTPTPVLAAYEQVEIA</sequence>
<dbReference type="Proteomes" id="UP000037446">
    <property type="component" value="Unassembled WGS sequence"/>
</dbReference>
<evidence type="ECO:0000313" key="2">
    <source>
        <dbReference type="Proteomes" id="UP000037446"/>
    </source>
</evidence>
<dbReference type="RefSeq" id="WP_197458144.1">
    <property type="nucleotide sequence ID" value="NZ_JYNE01000023.1"/>
</dbReference>
<reference evidence="1" key="1">
    <citation type="submission" date="2015-02" db="EMBL/GenBank/DDBJ databases">
        <authorList>
            <person name="Chooi Y.-H."/>
        </authorList>
    </citation>
    <scope>NUCLEOTIDE SEQUENCE [LARGE SCALE GENOMIC DNA]</scope>
    <source>
        <strain evidence="1">LAMA 915</strain>
    </source>
</reference>
<dbReference type="PATRIC" id="fig|1306953.7.peg.2573"/>
<name>A0A0L1KEG5_9SPHN</name>
<organism evidence="1 2">
    <name type="scientific">Qipengyuania citrea LAMA 915</name>
    <dbReference type="NCBI Taxonomy" id="1306953"/>
    <lineage>
        <taxon>Bacteria</taxon>
        <taxon>Pseudomonadati</taxon>
        <taxon>Pseudomonadota</taxon>
        <taxon>Alphaproteobacteria</taxon>
        <taxon>Sphingomonadales</taxon>
        <taxon>Erythrobacteraceae</taxon>
        <taxon>Qipengyuania</taxon>
    </lineage>
</organism>
<dbReference type="GeneID" id="93687599"/>
<dbReference type="AlphaFoldDB" id="A0A0L1KEG5"/>
<proteinExistence type="predicted"/>
<comment type="caution">
    <text evidence="1">The sequence shown here is derived from an EMBL/GenBank/DDBJ whole genome shotgun (WGS) entry which is preliminary data.</text>
</comment>
<dbReference type="EMBL" id="JYNE01000023">
    <property type="protein sequence ID" value="KNH02242.1"/>
    <property type="molecule type" value="Genomic_DNA"/>
</dbReference>
<dbReference type="STRING" id="1306953.J121_2486"/>
<evidence type="ECO:0000313" key="1">
    <source>
        <dbReference type="EMBL" id="KNH02242.1"/>
    </source>
</evidence>